<feature type="compositionally biased region" description="Polar residues" evidence="10">
    <location>
        <begin position="443"/>
        <end position="460"/>
    </location>
</feature>
<evidence type="ECO:0000256" key="10">
    <source>
        <dbReference type="SAM" id="MobiDB-lite"/>
    </source>
</evidence>
<reference evidence="12" key="1">
    <citation type="submission" date="2018-10" db="EMBL/GenBank/DDBJ databases">
        <title>Effector identification in a new, highly contiguous assembly of the strawberry crown rot pathogen Phytophthora cactorum.</title>
        <authorList>
            <person name="Armitage A.D."/>
            <person name="Nellist C.F."/>
            <person name="Bates H."/>
            <person name="Vickerstaff R.J."/>
            <person name="Harrison R.J."/>
        </authorList>
    </citation>
    <scope>NUCLEOTIDE SEQUENCE</scope>
    <source>
        <strain evidence="12">4032</strain>
    </source>
</reference>
<comment type="caution">
    <text evidence="12">The sequence shown here is derived from an EMBL/GenBank/DDBJ whole genome shotgun (WGS) entry which is preliminary data.</text>
</comment>
<evidence type="ECO:0000259" key="11">
    <source>
        <dbReference type="PROSITE" id="PS50255"/>
    </source>
</evidence>
<feature type="domain" description="Cytochrome b5 heme-binding" evidence="11">
    <location>
        <begin position="17"/>
        <end position="131"/>
    </location>
</feature>
<evidence type="ECO:0000256" key="1">
    <source>
        <dbReference type="ARBA" id="ARBA00004430"/>
    </source>
</evidence>
<protein>
    <recommendedName>
        <fullName evidence="8">Cytochrome b5 domain-containing protein 1</fullName>
    </recommendedName>
</protein>
<dbReference type="Pfam" id="PF00173">
    <property type="entry name" value="Cyt-b5"/>
    <property type="match status" value="1"/>
</dbReference>
<evidence type="ECO:0000256" key="9">
    <source>
        <dbReference type="ARBA" id="ARBA00046139"/>
    </source>
</evidence>
<feature type="region of interest" description="Disordered" evidence="10">
    <location>
        <begin position="420"/>
        <end position="463"/>
    </location>
</feature>
<feature type="compositionally biased region" description="Low complexity" evidence="10">
    <location>
        <begin position="548"/>
        <end position="560"/>
    </location>
</feature>
<feature type="compositionally biased region" description="Pro residues" evidence="10">
    <location>
        <begin position="651"/>
        <end position="669"/>
    </location>
</feature>
<dbReference type="PROSITE" id="PS50255">
    <property type="entry name" value="CYTOCHROME_B5_2"/>
    <property type="match status" value="1"/>
</dbReference>
<evidence type="ECO:0000313" key="12">
    <source>
        <dbReference type="EMBL" id="KAG2937467.1"/>
    </source>
</evidence>
<dbReference type="PANTHER" id="PTHR21281:SF0">
    <property type="entry name" value="CYTOCHROME B5 DOMAIN-CONTAINING PROTEIN 1"/>
    <property type="match status" value="1"/>
</dbReference>
<dbReference type="InterPro" id="IPR036400">
    <property type="entry name" value="Cyt_B5-like_heme/steroid_sf"/>
</dbReference>
<dbReference type="SMART" id="SM01117">
    <property type="entry name" value="Cyt-b5"/>
    <property type="match status" value="1"/>
</dbReference>
<dbReference type="Proteomes" id="UP000774804">
    <property type="component" value="Unassembled WGS sequence"/>
</dbReference>
<dbReference type="InterPro" id="IPR001199">
    <property type="entry name" value="Cyt_B5-like_heme/steroid-bd"/>
</dbReference>
<keyword evidence="4" id="KW-0479">Metal-binding</keyword>
<dbReference type="Gene3D" id="3.10.120.10">
    <property type="entry name" value="Cytochrome b5-like heme/steroid binding domain"/>
    <property type="match status" value="1"/>
</dbReference>
<evidence type="ECO:0000256" key="2">
    <source>
        <dbReference type="ARBA" id="ARBA00022490"/>
    </source>
</evidence>
<dbReference type="VEuPathDB" id="FungiDB:PC110_g7827"/>
<keyword evidence="2" id="KW-0963">Cytoplasm</keyword>
<keyword evidence="3" id="KW-0349">Heme</keyword>
<keyword evidence="7" id="KW-0966">Cell projection</keyword>
<keyword evidence="6" id="KW-0206">Cytoskeleton</keyword>
<feature type="compositionally biased region" description="Low complexity" evidence="10">
    <location>
        <begin position="706"/>
        <end position="716"/>
    </location>
</feature>
<dbReference type="InterPro" id="IPR052320">
    <property type="entry name" value="Cytochrome_b5_domain"/>
</dbReference>
<evidence type="ECO:0000256" key="8">
    <source>
        <dbReference type="ARBA" id="ARBA00040649"/>
    </source>
</evidence>
<proteinExistence type="predicted"/>
<evidence type="ECO:0000256" key="4">
    <source>
        <dbReference type="ARBA" id="ARBA00022723"/>
    </source>
</evidence>
<evidence type="ECO:0000313" key="13">
    <source>
        <dbReference type="Proteomes" id="UP000774804"/>
    </source>
</evidence>
<dbReference type="EMBL" id="RCMI01000077">
    <property type="protein sequence ID" value="KAG2937467.1"/>
    <property type="molecule type" value="Genomic_DNA"/>
</dbReference>
<evidence type="ECO:0000256" key="3">
    <source>
        <dbReference type="ARBA" id="ARBA00022617"/>
    </source>
</evidence>
<gene>
    <name evidence="12" type="ORF">PC115_g4193</name>
</gene>
<dbReference type="SUPFAM" id="SSF55856">
    <property type="entry name" value="Cytochrome b5-like heme/steroid binding domain"/>
    <property type="match status" value="1"/>
</dbReference>
<dbReference type="GO" id="GO:0046872">
    <property type="term" value="F:metal ion binding"/>
    <property type="evidence" value="ECO:0007669"/>
    <property type="project" value="UniProtKB-KW"/>
</dbReference>
<organism evidence="12 13">
    <name type="scientific">Phytophthora cactorum</name>
    <dbReference type="NCBI Taxonomy" id="29920"/>
    <lineage>
        <taxon>Eukaryota</taxon>
        <taxon>Sar</taxon>
        <taxon>Stramenopiles</taxon>
        <taxon>Oomycota</taxon>
        <taxon>Peronosporomycetes</taxon>
        <taxon>Peronosporales</taxon>
        <taxon>Peronosporaceae</taxon>
        <taxon>Phytophthora</taxon>
    </lineage>
</organism>
<comment type="function">
    <text evidence="9">Radial spoke stalk protein that binds heme under oxidizing conditions. Required for the coordinated beating of multiple cilia maybe by functioning in a redox signaling pathway.</text>
</comment>
<keyword evidence="5" id="KW-0408">Iron</keyword>
<sequence>MTETKDGDSDVKQSGRMRFFTPREVASHNLATDCWVSINYRVFDLSLLVEENPGILVEPLVLHAGEDISHWFNLDTEDVKYHVEPERNLSVPFVPYGRFLHVPPPDPTAQWRTADLLPWWRDPKYVVGRLTKKARWLEIVNMLTQQRHSLEVCCEETIAEIQTRYLRLNAHAGSYTWKRLEEDEFVPMYMQRTLDENGIPDESPIFERFDMDEQQFMPTLHIYFDDDLTVIVAWILLWEEMITRAVPSIKGQGDPSSYESTGFQGRVRPPEDILRQARATSITGVLGQIACVASYALEILQELKDETTEVQDRMSKLHRRVDILAEVVDNQIHQHVSASSYSGAADRPAPVVEAYKRCESVPPLELLDRFYDSENQLDNHVIGSGPHAGSISRKKYSNPGFFMEEWLKNEKERQQRALEIKEERRRERRDAHHLRKARELDQQRQTTSSEETKNSSYTSTDDTEQKLKFLKIRSWREIYGTGEGKELMKQHSGRSPTLRDLRKKAHQGLASITQNPRAEERQQPLTTPPPPPPQDEPGHQSLTNEQFITTPPDSPSIPTSLGGAFMQEMDDDEIAMEMQLEGEFTNGIPPPPPPLPDSTGPEEFTDHGLSYYHDPATHNLIPPPPPPPEVDEQSKSDAYYDTYEEEDDGRPPPSPMEEFEQPPPPPSFEPPRAASLLEEIQLGASLRSASERKAQREASVHPPGPQAALLQQILQKQSRHLRPVEPRTRPPLQTRHSTGAPFADSIARILERRTVTAYESDSSNNNEDDDDW</sequence>
<evidence type="ECO:0000256" key="5">
    <source>
        <dbReference type="ARBA" id="ARBA00023004"/>
    </source>
</evidence>
<evidence type="ECO:0000256" key="6">
    <source>
        <dbReference type="ARBA" id="ARBA00023212"/>
    </source>
</evidence>
<comment type="subcellular location">
    <subcellularLocation>
        <location evidence="1">Cytoplasm</location>
        <location evidence="1">Cytoskeleton</location>
        <location evidence="1">Cilium axoneme</location>
    </subcellularLocation>
</comment>
<feature type="compositionally biased region" description="Basic and acidic residues" evidence="10">
    <location>
        <begin position="420"/>
        <end position="430"/>
    </location>
</feature>
<feature type="compositionally biased region" description="Pro residues" evidence="10">
    <location>
        <begin position="526"/>
        <end position="535"/>
    </location>
</feature>
<dbReference type="AlphaFoldDB" id="A0A8T1D6C4"/>
<evidence type="ECO:0000256" key="7">
    <source>
        <dbReference type="ARBA" id="ARBA00023273"/>
    </source>
</evidence>
<feature type="compositionally biased region" description="Basic and acidic residues" evidence="10">
    <location>
        <begin position="689"/>
        <end position="699"/>
    </location>
</feature>
<dbReference type="Gene3D" id="6.10.280.150">
    <property type="match status" value="2"/>
</dbReference>
<name>A0A8T1D6C4_9STRA</name>
<dbReference type="VEuPathDB" id="FungiDB:PC110_g7826"/>
<feature type="region of interest" description="Disordered" evidence="10">
    <location>
        <begin position="486"/>
        <end position="746"/>
    </location>
</feature>
<accession>A0A8T1D6C4</accession>
<dbReference type="Gene3D" id="1.20.5.340">
    <property type="match status" value="1"/>
</dbReference>
<dbReference type="PANTHER" id="PTHR21281">
    <property type="entry name" value="CYTOCHROME B5 DOMAIN-CONTAINING PROTEIN 1"/>
    <property type="match status" value="1"/>
</dbReference>
<dbReference type="GO" id="GO:0005930">
    <property type="term" value="C:axoneme"/>
    <property type="evidence" value="ECO:0007669"/>
    <property type="project" value="UniProtKB-SubCell"/>
</dbReference>